<dbReference type="PROSITE" id="PS00622">
    <property type="entry name" value="HTH_LUXR_1"/>
    <property type="match status" value="1"/>
</dbReference>
<keyword evidence="1" id="KW-0805">Transcription regulation</keyword>
<keyword evidence="3" id="KW-0804">Transcription</keyword>
<dbReference type="Proteomes" id="UP001500459">
    <property type="component" value="Unassembled WGS sequence"/>
</dbReference>
<evidence type="ECO:0000313" key="8">
    <source>
        <dbReference type="Proteomes" id="UP001500459"/>
    </source>
</evidence>
<evidence type="ECO:0000259" key="6">
    <source>
        <dbReference type="PROSITE" id="PS50043"/>
    </source>
</evidence>
<dbReference type="PRINTS" id="PR00038">
    <property type="entry name" value="HTHLUXR"/>
</dbReference>
<feature type="transmembrane region" description="Helical" evidence="4">
    <location>
        <begin position="240"/>
        <end position="262"/>
    </location>
</feature>
<keyword evidence="4" id="KW-0812">Transmembrane</keyword>
<keyword evidence="8" id="KW-1185">Reference proteome</keyword>
<protein>
    <recommendedName>
        <fullName evidence="6">HTH luxR-type domain-containing protein</fullName>
    </recommendedName>
</protein>
<dbReference type="Gene3D" id="1.10.10.10">
    <property type="entry name" value="Winged helix-like DNA-binding domain superfamily/Winged helix DNA-binding domain"/>
    <property type="match status" value="1"/>
</dbReference>
<evidence type="ECO:0000256" key="3">
    <source>
        <dbReference type="ARBA" id="ARBA00023163"/>
    </source>
</evidence>
<dbReference type="SUPFAM" id="SSF46894">
    <property type="entry name" value="C-terminal effector domain of the bipartite response regulators"/>
    <property type="match status" value="1"/>
</dbReference>
<comment type="caution">
    <text evidence="7">The sequence shown here is derived from an EMBL/GenBank/DDBJ whole genome shotgun (WGS) entry which is preliminary data.</text>
</comment>
<evidence type="ECO:0000313" key="7">
    <source>
        <dbReference type="EMBL" id="GAA4107429.1"/>
    </source>
</evidence>
<dbReference type="InterPro" id="IPR016032">
    <property type="entry name" value="Sig_transdc_resp-reg_C-effctor"/>
</dbReference>
<feature type="chain" id="PRO_5046178662" description="HTH luxR-type domain-containing protein" evidence="5">
    <location>
        <begin position="22"/>
        <end position="329"/>
    </location>
</feature>
<dbReference type="SMART" id="SM00421">
    <property type="entry name" value="HTH_LUXR"/>
    <property type="match status" value="1"/>
</dbReference>
<dbReference type="EMBL" id="BAABCW010000001">
    <property type="protein sequence ID" value="GAA4107429.1"/>
    <property type="molecule type" value="Genomic_DNA"/>
</dbReference>
<keyword evidence="5" id="KW-0732">Signal</keyword>
<feature type="domain" description="HTH luxR-type" evidence="6">
    <location>
        <begin position="269"/>
        <end position="329"/>
    </location>
</feature>
<dbReference type="InterPro" id="IPR036388">
    <property type="entry name" value="WH-like_DNA-bd_sf"/>
</dbReference>
<keyword evidence="2" id="KW-0238">DNA-binding</keyword>
<evidence type="ECO:0000256" key="1">
    <source>
        <dbReference type="ARBA" id="ARBA00023015"/>
    </source>
</evidence>
<feature type="signal peptide" evidence="5">
    <location>
        <begin position="1"/>
        <end position="21"/>
    </location>
</feature>
<dbReference type="PANTHER" id="PTHR44688:SF16">
    <property type="entry name" value="DNA-BINDING TRANSCRIPTIONAL ACTIVATOR DEVR_DOSR"/>
    <property type="match status" value="1"/>
</dbReference>
<dbReference type="PROSITE" id="PS50043">
    <property type="entry name" value="HTH_LUXR_2"/>
    <property type="match status" value="1"/>
</dbReference>
<evidence type="ECO:0000256" key="2">
    <source>
        <dbReference type="ARBA" id="ARBA00023125"/>
    </source>
</evidence>
<reference evidence="8" key="1">
    <citation type="journal article" date="2019" name="Int. J. Syst. Evol. Microbiol.">
        <title>The Global Catalogue of Microorganisms (GCM) 10K type strain sequencing project: providing services to taxonomists for standard genome sequencing and annotation.</title>
        <authorList>
            <consortium name="The Broad Institute Genomics Platform"/>
            <consortium name="The Broad Institute Genome Sequencing Center for Infectious Disease"/>
            <person name="Wu L."/>
            <person name="Ma J."/>
        </authorList>
    </citation>
    <scope>NUCLEOTIDE SEQUENCE [LARGE SCALE GENOMIC DNA]</scope>
    <source>
        <strain evidence="8">JCM 17106</strain>
    </source>
</reference>
<evidence type="ECO:0000256" key="4">
    <source>
        <dbReference type="SAM" id="Phobius"/>
    </source>
</evidence>
<keyword evidence="4" id="KW-0472">Membrane</keyword>
<organism evidence="7 8">
    <name type="scientific">Aquimarina addita</name>
    <dbReference type="NCBI Taxonomy" id="870485"/>
    <lineage>
        <taxon>Bacteria</taxon>
        <taxon>Pseudomonadati</taxon>
        <taxon>Bacteroidota</taxon>
        <taxon>Flavobacteriia</taxon>
        <taxon>Flavobacteriales</taxon>
        <taxon>Flavobacteriaceae</taxon>
        <taxon>Aquimarina</taxon>
    </lineage>
</organism>
<dbReference type="PANTHER" id="PTHR44688">
    <property type="entry name" value="DNA-BINDING TRANSCRIPTIONAL ACTIVATOR DEVR_DOSR"/>
    <property type="match status" value="1"/>
</dbReference>
<dbReference type="Pfam" id="PF00196">
    <property type="entry name" value="GerE"/>
    <property type="match status" value="1"/>
</dbReference>
<dbReference type="CDD" id="cd06170">
    <property type="entry name" value="LuxR_C_like"/>
    <property type="match status" value="1"/>
</dbReference>
<keyword evidence="4" id="KW-1133">Transmembrane helix</keyword>
<gene>
    <name evidence="7" type="ORF">GCM10022393_02710</name>
</gene>
<name>A0ABP7X8L8_9FLAO</name>
<dbReference type="InterPro" id="IPR000792">
    <property type="entry name" value="Tscrpt_reg_LuxR_C"/>
</dbReference>
<evidence type="ECO:0000256" key="5">
    <source>
        <dbReference type="SAM" id="SignalP"/>
    </source>
</evidence>
<accession>A0ABP7X8L8</accession>
<sequence>MMKTKLSLLLLFLICYTTSNAQNCISGYVNLENPSDWDTKVNLTQIDITNIDAPDNNTIIASAAIQKNGFFAFDTTTLDTQNQLYRLQVNPISDQKKKEITNTIKNYKVFVLSNNDTIHFKKGNQFFSDFTTNNKAAKEYRALRQFEASQTSFEDTAYTKKQLLATKNYVKDSLQILMVKLIGIKKLEDRNLLTIDIKANPDYYLDLLDELKSSELDPATYVYLEDKLVFLIKEKIEHKYTASLLINFFALFIIAGLVVLFFRSKQKEKNKQSIALSKQENTIKDLIILGKSNKEIANELFISLNTVKTHITNIYSKLNISNRKELLKH</sequence>
<proteinExistence type="predicted"/>